<dbReference type="Proteomes" id="UP001168552">
    <property type="component" value="Unassembled WGS sequence"/>
</dbReference>
<feature type="transmembrane region" description="Helical" evidence="1">
    <location>
        <begin position="74"/>
        <end position="100"/>
    </location>
</feature>
<evidence type="ECO:0000256" key="1">
    <source>
        <dbReference type="SAM" id="Phobius"/>
    </source>
</evidence>
<feature type="transmembrane region" description="Helical" evidence="1">
    <location>
        <begin position="152"/>
        <end position="170"/>
    </location>
</feature>
<keyword evidence="3" id="KW-1185">Reference proteome</keyword>
<proteinExistence type="predicted"/>
<feature type="transmembrane region" description="Helical" evidence="1">
    <location>
        <begin position="12"/>
        <end position="32"/>
    </location>
</feature>
<reference evidence="2" key="1">
    <citation type="submission" date="2023-06" db="EMBL/GenBank/DDBJ databases">
        <title>Cytophagales bacterium Strain LB-30, isolated from soil.</title>
        <authorList>
            <person name="Liu B."/>
        </authorList>
    </citation>
    <scope>NUCLEOTIDE SEQUENCE</scope>
    <source>
        <strain evidence="2">LB-30</strain>
    </source>
</reference>
<protein>
    <submittedName>
        <fullName evidence="2">DUF4199 domain-containing protein</fullName>
    </submittedName>
</protein>
<name>A0ABT8F9P8_9BACT</name>
<evidence type="ECO:0000313" key="2">
    <source>
        <dbReference type="EMBL" id="MDN4166974.1"/>
    </source>
</evidence>
<evidence type="ECO:0000313" key="3">
    <source>
        <dbReference type="Proteomes" id="UP001168552"/>
    </source>
</evidence>
<dbReference type="RefSeq" id="WP_320005513.1">
    <property type="nucleotide sequence ID" value="NZ_JAUHJS010000010.1"/>
</dbReference>
<keyword evidence="1" id="KW-1133">Transmembrane helix</keyword>
<comment type="caution">
    <text evidence="2">The sequence shown here is derived from an EMBL/GenBank/DDBJ whole genome shotgun (WGS) entry which is preliminary data.</text>
</comment>
<accession>A0ABT8F9P8</accession>
<dbReference type="InterPro" id="IPR025250">
    <property type="entry name" value="DUF4199"/>
</dbReference>
<keyword evidence="1" id="KW-0812">Transmembrane</keyword>
<sequence>MEETVSLKNHAIKWGVILGVISLMITLVVYIIDYSLMAKGSFGFAALALSIGIVVYSGILYRREIGGYMSFKDAFLVTFIVLVLSGLIGTVFNMLLFNVIDPELAVNMKEVMLDNTAATMESFGAPADAIDEAIANMEEQEFYTPAKIATQFGWSLIVFAIIAAIIGLIIKKNEPEMV</sequence>
<gene>
    <name evidence="2" type="ORF">QWY31_15795</name>
</gene>
<keyword evidence="1" id="KW-0472">Membrane</keyword>
<feature type="transmembrane region" description="Helical" evidence="1">
    <location>
        <begin position="44"/>
        <end position="62"/>
    </location>
</feature>
<organism evidence="2 3">
    <name type="scientific">Shiella aurantiaca</name>
    <dbReference type="NCBI Taxonomy" id="3058365"/>
    <lineage>
        <taxon>Bacteria</taxon>
        <taxon>Pseudomonadati</taxon>
        <taxon>Bacteroidota</taxon>
        <taxon>Cytophagia</taxon>
        <taxon>Cytophagales</taxon>
        <taxon>Shiellaceae</taxon>
        <taxon>Shiella</taxon>
    </lineage>
</organism>
<dbReference type="Pfam" id="PF13858">
    <property type="entry name" value="DUF4199"/>
    <property type="match status" value="1"/>
</dbReference>
<dbReference type="EMBL" id="JAUHJS010000010">
    <property type="protein sequence ID" value="MDN4166974.1"/>
    <property type="molecule type" value="Genomic_DNA"/>
</dbReference>